<evidence type="ECO:0000313" key="3">
    <source>
        <dbReference type="Proteomes" id="UP001356095"/>
    </source>
</evidence>
<organism evidence="2 3">
    <name type="scientific">Nocardiopsis codii</name>
    <dbReference type="NCBI Taxonomy" id="3065942"/>
    <lineage>
        <taxon>Bacteria</taxon>
        <taxon>Bacillati</taxon>
        <taxon>Actinomycetota</taxon>
        <taxon>Actinomycetes</taxon>
        <taxon>Streptosporangiales</taxon>
        <taxon>Nocardiopsidaceae</taxon>
        <taxon>Nocardiopsis</taxon>
    </lineage>
</organism>
<keyword evidence="3" id="KW-1185">Reference proteome</keyword>
<reference evidence="2 3" key="1">
    <citation type="submission" date="2023-08" db="EMBL/GenBank/DDBJ databases">
        <authorList>
            <person name="Girao M."/>
            <person name="Carvalho M.F."/>
        </authorList>
    </citation>
    <scope>NUCLEOTIDE SEQUENCE [LARGE SCALE GENOMIC DNA]</scope>
    <source>
        <strain evidence="2 3">CT-R113</strain>
    </source>
</reference>
<proteinExistence type="predicted"/>
<protein>
    <submittedName>
        <fullName evidence="2">YHS domain protein</fullName>
    </submittedName>
</protein>
<feature type="domain" description="TRASH" evidence="1">
    <location>
        <begin position="160"/>
        <end position="198"/>
    </location>
</feature>
<comment type="caution">
    <text evidence="2">The sequence shown here is derived from an EMBL/GenBank/DDBJ whole genome shotgun (WGS) entry which is preliminary data.</text>
</comment>
<evidence type="ECO:0000313" key="2">
    <source>
        <dbReference type="EMBL" id="MEE2040492.1"/>
    </source>
</evidence>
<dbReference type="Proteomes" id="UP001356095">
    <property type="component" value="Unassembled WGS sequence"/>
</dbReference>
<evidence type="ECO:0000259" key="1">
    <source>
        <dbReference type="SMART" id="SM00746"/>
    </source>
</evidence>
<dbReference type="SMART" id="SM00746">
    <property type="entry name" value="TRASH"/>
    <property type="match status" value="1"/>
</dbReference>
<name>A0ABU7KEQ2_9ACTN</name>
<sequence length="205" mass="23190">MIFIELFVPRGSLGAEPRRRLAERLGNVVELTHGEETQEGWEAVLGSLLQVVVHEPELWVVDQRLLESGAAPRYLVRIHVPAPWRKAMSEHMITYVTKVISEVESDARRPYLEPVVQVQVLGVTEGSYGLLGRATDSDGIVELMNEPYREEYERGRAVLDPICKMYVPLNDTAITLEWEGTLHGFCCTACREEFLEKRQKAAARG</sequence>
<dbReference type="EMBL" id="JAUZMY010000030">
    <property type="protein sequence ID" value="MEE2040492.1"/>
    <property type="molecule type" value="Genomic_DNA"/>
</dbReference>
<accession>A0ABU7KEQ2</accession>
<dbReference type="InterPro" id="IPR011017">
    <property type="entry name" value="TRASH_dom"/>
</dbReference>
<gene>
    <name evidence="2" type="ORF">Q8791_25040</name>
</gene>
<dbReference type="RefSeq" id="WP_330094258.1">
    <property type="nucleotide sequence ID" value="NZ_JAUZMY010000030.1"/>
</dbReference>